<evidence type="ECO:0000256" key="4">
    <source>
        <dbReference type="ARBA" id="ARBA00022723"/>
    </source>
</evidence>
<proteinExistence type="inferred from homology"/>
<feature type="compositionally biased region" description="Basic and acidic residues" evidence="9">
    <location>
        <begin position="95"/>
        <end position="109"/>
    </location>
</feature>
<feature type="compositionally biased region" description="Basic and acidic residues" evidence="9">
    <location>
        <begin position="192"/>
        <end position="205"/>
    </location>
</feature>
<dbReference type="PANTHER" id="PTHR15749">
    <property type="entry name" value="FANCONI-ASSOCIATED NUCLEASE 1"/>
    <property type="match status" value="1"/>
</dbReference>
<accession>A0A914HIY4</accession>
<name>A0A914HIY4_GLORO</name>
<dbReference type="PANTHER" id="PTHR15749:SF4">
    <property type="entry name" value="FANCONI-ASSOCIATED NUCLEASE 1"/>
    <property type="match status" value="1"/>
</dbReference>
<dbReference type="SMART" id="SM00990">
    <property type="entry name" value="VRR_NUC"/>
    <property type="match status" value="1"/>
</dbReference>
<feature type="compositionally biased region" description="Polar residues" evidence="9">
    <location>
        <begin position="131"/>
        <end position="142"/>
    </location>
</feature>
<dbReference type="Pfam" id="PF08774">
    <property type="entry name" value="VRR_NUC"/>
    <property type="match status" value="1"/>
</dbReference>
<keyword evidence="8" id="KW-0234">DNA repair</keyword>
<evidence type="ECO:0000313" key="12">
    <source>
        <dbReference type="WBParaSite" id="Gr19_v10_g17599.t1"/>
    </source>
</evidence>
<dbReference type="GO" id="GO:0005634">
    <property type="term" value="C:nucleus"/>
    <property type="evidence" value="ECO:0007669"/>
    <property type="project" value="UniProtKB-SubCell"/>
</dbReference>
<comment type="subcellular location">
    <subcellularLocation>
        <location evidence="8">Nucleus</location>
    </subcellularLocation>
</comment>
<dbReference type="Proteomes" id="UP000887572">
    <property type="component" value="Unplaced"/>
</dbReference>
<comment type="similarity">
    <text evidence="2 8">Belongs to the FAN1 family.</text>
</comment>
<comment type="catalytic activity">
    <reaction evidence="1 8">
        <text>Hydrolytically removes 5'-nucleotides successively from the 3'-hydroxy termini of 3'-hydroxy-terminated oligonucleotides.</text>
        <dbReference type="EC" id="3.1.4.1"/>
    </reaction>
</comment>
<dbReference type="EC" id="3.1.4.1" evidence="8"/>
<dbReference type="GO" id="GO:0017108">
    <property type="term" value="F:5'-flap endonuclease activity"/>
    <property type="evidence" value="ECO:0007669"/>
    <property type="project" value="TreeGrafter"/>
</dbReference>
<keyword evidence="8" id="KW-0539">Nucleus</keyword>
<dbReference type="InterPro" id="IPR033315">
    <property type="entry name" value="Fan1-like"/>
</dbReference>
<feature type="compositionally biased region" description="Basic and acidic residues" evidence="9">
    <location>
        <begin position="1"/>
        <end position="11"/>
    </location>
</feature>
<comment type="function">
    <text evidence="8">Nuclease required for the repair of DNA interstrand cross-links (ICL). Acts as a 5'-3' exonuclease that anchors at a cut end of DNA and cleaves DNA successively at every third nucleotide, allowing to excise an ICL from one strand through flanking incisions.</text>
</comment>
<dbReference type="AlphaFoldDB" id="A0A914HIY4"/>
<evidence type="ECO:0000256" key="6">
    <source>
        <dbReference type="ARBA" id="ARBA00022842"/>
    </source>
</evidence>
<feature type="region of interest" description="Disordered" evidence="9">
    <location>
        <begin position="95"/>
        <end position="152"/>
    </location>
</feature>
<evidence type="ECO:0000259" key="10">
    <source>
        <dbReference type="SMART" id="SM00990"/>
    </source>
</evidence>
<dbReference type="InterPro" id="IPR049132">
    <property type="entry name" value="FAN1-like_euk"/>
</dbReference>
<keyword evidence="8" id="KW-0227">DNA damage</keyword>
<dbReference type="GO" id="GO:0070336">
    <property type="term" value="F:flap-structured DNA binding"/>
    <property type="evidence" value="ECO:0007669"/>
    <property type="project" value="TreeGrafter"/>
</dbReference>
<evidence type="ECO:0000256" key="3">
    <source>
        <dbReference type="ARBA" id="ARBA00022722"/>
    </source>
</evidence>
<dbReference type="GO" id="GO:0008409">
    <property type="term" value="F:5'-3' exonuclease activity"/>
    <property type="evidence" value="ECO:0007669"/>
    <property type="project" value="TreeGrafter"/>
</dbReference>
<keyword evidence="11" id="KW-1185">Reference proteome</keyword>
<evidence type="ECO:0000313" key="11">
    <source>
        <dbReference type="Proteomes" id="UP000887572"/>
    </source>
</evidence>
<feature type="region of interest" description="Disordered" evidence="9">
    <location>
        <begin position="1"/>
        <end position="27"/>
    </location>
</feature>
<protein>
    <recommendedName>
        <fullName evidence="8">Fanconi-associated nuclease</fullName>
        <ecNumber evidence="8">3.1.4.1</ecNumber>
    </recommendedName>
</protein>
<feature type="compositionally biased region" description="Polar residues" evidence="9">
    <location>
        <begin position="110"/>
        <end position="120"/>
    </location>
</feature>
<dbReference type="InterPro" id="IPR049126">
    <property type="entry name" value="FAN1-like_TPR"/>
</dbReference>
<reference evidence="12" key="1">
    <citation type="submission" date="2022-11" db="UniProtKB">
        <authorList>
            <consortium name="WormBaseParasite"/>
        </authorList>
    </citation>
    <scope>IDENTIFICATION</scope>
</reference>
<feature type="domain" description="VRR-NUC" evidence="10">
    <location>
        <begin position="808"/>
        <end position="911"/>
    </location>
</feature>
<evidence type="ECO:0000256" key="8">
    <source>
        <dbReference type="RuleBase" id="RU365033"/>
    </source>
</evidence>
<keyword evidence="5 8" id="KW-0378">Hydrolase</keyword>
<dbReference type="GO" id="GO:0036297">
    <property type="term" value="P:interstrand cross-link repair"/>
    <property type="evidence" value="ECO:0007669"/>
    <property type="project" value="InterPro"/>
</dbReference>
<evidence type="ECO:0000256" key="7">
    <source>
        <dbReference type="ARBA" id="ARBA00023211"/>
    </source>
</evidence>
<dbReference type="CDD" id="cd22326">
    <property type="entry name" value="FAN1-like"/>
    <property type="match status" value="1"/>
</dbReference>
<dbReference type="InterPro" id="IPR014883">
    <property type="entry name" value="VRR_NUC"/>
</dbReference>
<feature type="compositionally biased region" description="Polar residues" evidence="9">
    <location>
        <begin position="209"/>
        <end position="231"/>
    </location>
</feature>
<dbReference type="GO" id="GO:0046872">
    <property type="term" value="F:metal ion binding"/>
    <property type="evidence" value="ECO:0007669"/>
    <property type="project" value="UniProtKB-KW"/>
</dbReference>
<evidence type="ECO:0000256" key="2">
    <source>
        <dbReference type="ARBA" id="ARBA00005533"/>
    </source>
</evidence>
<dbReference type="WBParaSite" id="Gr19_v10_g17599.t1">
    <property type="protein sequence ID" value="Gr19_v10_g17599.t1"/>
    <property type="gene ID" value="Gr19_v10_g17599"/>
</dbReference>
<keyword evidence="7 8" id="KW-0464">Manganese</keyword>
<keyword evidence="6 8" id="KW-0460">Magnesium</keyword>
<feature type="region of interest" description="Disordered" evidence="9">
    <location>
        <begin position="184"/>
        <end position="231"/>
    </location>
</feature>
<keyword evidence="3 8" id="KW-0540">Nuclease</keyword>
<sequence length="917" mass="104570">MTNSKRSDSGRKRNRATNKKDANSSHSICGEQTIGTLENAFRTALRGRMCTICKKRVAHAIYQRHSNDCSKTTADNYGSDEDIIFCGIVPSSSRNEEPIQRQLKTERRSSQAGVSFTDQTNESREGIETASADTATTSNPSHNDNANDDNRDVVGSVGAIPILEVYQLCHHYLDKFIGQQSLANSQTQRSSQRIDKENFLRKESDGGTELNNKSGETNQSLTDNETSNGPHLFSQQMHQKIEQSSSEDARSARYSLRIVWSILQKVLLCPEPWGSPESATIYWGEYLRTLLKFLSLPVETQQLLVLLLRRRWGWHLIRDIQAKYSDIVRGDYASHFEKLCRSGLMQTGSSPNAISLKEALKLLKKAEFLLLCKKFKINGTGQNISTLTVRFLKLGEQRTILGGKRAQIILKNIRTLTGEFFRVDGDVLHLFTTFFTVYSPTYMDTARLFEFKFNEELSGHLIFTVLQFESGSLGFPSPADCPHTLVGVIGSIEELMSYTKAKHTEERIIRLLNRQPPAFEEALECAKAAKETLSEEFLLSEGGRTRCTFFCGLPAYHRRFTAPWVLCRCIFAGGAEVAQKLRNYELAVELLKLLLETDVIRHFCMNSRGKWYERIALNLERHLKDLEQSVHFCQMGMRDELVGKADKLILQQRLIKLLNRMKQIPVQADALFITLETPERMEINGTTLAKGLGDGEQVNHFYIPTNNREEFNKCSVEELVLHHFLTAEQFTHGIHSEGTIWHTLFRLFFTDIIFDADVPKVWLSRIQDDPLDLNFSNFYRNRKAAIDQRLKEIRSTDNLSALSLRFYDKVKSKVALNSRILWHNSQNADQIASFLNCCAPLMLHDLFMELCTDFREARSGFPDLIVWNEGRATMAVVEVKGPNDTLSAKQQLWLHFFRTRGVRAVVCHVVARSDRML</sequence>
<comment type="cofactor">
    <cofactor evidence="8">
        <name>Mg(2+)</name>
        <dbReference type="ChEBI" id="CHEBI:18420"/>
    </cofactor>
    <cofactor evidence="8">
        <name>Mn(2+)</name>
        <dbReference type="ChEBI" id="CHEBI:29035"/>
    </cofactor>
</comment>
<dbReference type="Gene3D" id="3.40.1350.10">
    <property type="match status" value="1"/>
</dbReference>
<keyword evidence="4 8" id="KW-0479">Metal-binding</keyword>
<dbReference type="GO" id="GO:0004528">
    <property type="term" value="F:phosphodiesterase I activity"/>
    <property type="evidence" value="ECO:0007669"/>
    <property type="project" value="UniProtKB-EC"/>
</dbReference>
<dbReference type="Pfam" id="PF21170">
    <property type="entry name" value="FAN1_TPR"/>
    <property type="match status" value="1"/>
</dbReference>
<organism evidence="11 12">
    <name type="scientific">Globodera rostochiensis</name>
    <name type="common">Golden nematode worm</name>
    <name type="synonym">Heterodera rostochiensis</name>
    <dbReference type="NCBI Taxonomy" id="31243"/>
    <lineage>
        <taxon>Eukaryota</taxon>
        <taxon>Metazoa</taxon>
        <taxon>Ecdysozoa</taxon>
        <taxon>Nematoda</taxon>
        <taxon>Chromadorea</taxon>
        <taxon>Rhabditida</taxon>
        <taxon>Tylenchina</taxon>
        <taxon>Tylenchomorpha</taxon>
        <taxon>Tylenchoidea</taxon>
        <taxon>Heteroderidae</taxon>
        <taxon>Heteroderinae</taxon>
        <taxon>Globodera</taxon>
    </lineage>
</organism>
<dbReference type="InterPro" id="IPR011856">
    <property type="entry name" value="tRNA_endonuc-like_dom_sf"/>
</dbReference>
<evidence type="ECO:0000256" key="1">
    <source>
        <dbReference type="ARBA" id="ARBA00000983"/>
    </source>
</evidence>
<evidence type="ECO:0000256" key="5">
    <source>
        <dbReference type="ARBA" id="ARBA00022801"/>
    </source>
</evidence>
<evidence type="ECO:0000256" key="9">
    <source>
        <dbReference type="SAM" id="MobiDB-lite"/>
    </source>
</evidence>